<feature type="domain" description="BD-FAE-like" evidence="3">
    <location>
        <begin position="81"/>
        <end position="274"/>
    </location>
</feature>
<sequence>MRIVAVMLALVSAVGVAQTAAPVAAPAQNAVPPGFTTSFPPDPGKTLLPLPEGHTWTPLWPDGAPGQQGNEVIDIPAVSVFLPKENPTHSLVVAPGGGYVHLAIKHEGYDIVQWLNQHGVAAVLLRYRLGPKYHHPIELGDAQRAIRFARSHASEWGVDTSHIGMWGFSAGGHLTSSAGTHFDAGNASATDPIDRVSSRPDFLVLAYPVISWDPTVMHAGSKKYLLGDNPDPALVTLMSSELQVTEQTPPTFLFSTTDDRTVPIANSILFYSALVKAKVPVEMHIFRHGAHGAGLATGNPELSVWPDLLLKWLKENGWAQ</sequence>
<accession>A0A1G7IZ36</accession>
<dbReference type="Pfam" id="PF20434">
    <property type="entry name" value="BD-FAE"/>
    <property type="match status" value="1"/>
</dbReference>
<name>A0A1G7IZ36_9BACT</name>
<dbReference type="EMBL" id="LT629690">
    <property type="protein sequence ID" value="SDF17885.1"/>
    <property type="molecule type" value="Genomic_DNA"/>
</dbReference>
<dbReference type="Proteomes" id="UP000182427">
    <property type="component" value="Chromosome I"/>
</dbReference>
<evidence type="ECO:0000313" key="5">
    <source>
        <dbReference type="Proteomes" id="UP000182427"/>
    </source>
</evidence>
<dbReference type="InterPro" id="IPR050300">
    <property type="entry name" value="GDXG_lipolytic_enzyme"/>
</dbReference>
<dbReference type="SUPFAM" id="SSF53474">
    <property type="entry name" value="alpha/beta-Hydrolases"/>
    <property type="match status" value="1"/>
</dbReference>
<evidence type="ECO:0000256" key="1">
    <source>
        <dbReference type="ARBA" id="ARBA00022801"/>
    </source>
</evidence>
<evidence type="ECO:0000256" key="2">
    <source>
        <dbReference type="SAM" id="SignalP"/>
    </source>
</evidence>
<gene>
    <name evidence="4" type="ORF">SAMN05444167_1628</name>
</gene>
<evidence type="ECO:0000313" key="4">
    <source>
        <dbReference type="EMBL" id="SDF17885.1"/>
    </source>
</evidence>
<reference evidence="4 5" key="1">
    <citation type="submission" date="2016-10" db="EMBL/GenBank/DDBJ databases">
        <authorList>
            <person name="de Groot N.N."/>
        </authorList>
    </citation>
    <scope>NUCLEOTIDE SEQUENCE [LARGE SCALE GENOMIC DNA]</scope>
    <source>
        <strain evidence="4 5">GAS232</strain>
    </source>
</reference>
<dbReference type="Gene3D" id="3.40.50.1820">
    <property type="entry name" value="alpha/beta hydrolase"/>
    <property type="match status" value="1"/>
</dbReference>
<dbReference type="PANTHER" id="PTHR48081:SF6">
    <property type="entry name" value="PEPTIDASE S9 PROLYL OLIGOPEPTIDASE CATALYTIC DOMAIN-CONTAINING PROTEIN"/>
    <property type="match status" value="1"/>
</dbReference>
<feature type="chain" id="PRO_5009241500" evidence="2">
    <location>
        <begin position="18"/>
        <end position="320"/>
    </location>
</feature>
<feature type="signal peptide" evidence="2">
    <location>
        <begin position="1"/>
        <end position="17"/>
    </location>
</feature>
<protein>
    <submittedName>
        <fullName evidence="4">Acetyl esterase/lipase</fullName>
    </submittedName>
</protein>
<dbReference type="InterPro" id="IPR029058">
    <property type="entry name" value="AB_hydrolase_fold"/>
</dbReference>
<dbReference type="RefSeq" id="WP_083344686.1">
    <property type="nucleotide sequence ID" value="NZ_LT629690.1"/>
</dbReference>
<evidence type="ECO:0000259" key="3">
    <source>
        <dbReference type="Pfam" id="PF20434"/>
    </source>
</evidence>
<keyword evidence="2" id="KW-0732">Signal</keyword>
<dbReference type="InterPro" id="IPR049492">
    <property type="entry name" value="BD-FAE-like_dom"/>
</dbReference>
<dbReference type="PANTHER" id="PTHR48081">
    <property type="entry name" value="AB HYDROLASE SUPERFAMILY PROTEIN C4A8.06C"/>
    <property type="match status" value="1"/>
</dbReference>
<proteinExistence type="predicted"/>
<keyword evidence="5" id="KW-1185">Reference proteome</keyword>
<keyword evidence="1" id="KW-0378">Hydrolase</keyword>
<organism evidence="4 5">
    <name type="scientific">Terriglobus roseus</name>
    <dbReference type="NCBI Taxonomy" id="392734"/>
    <lineage>
        <taxon>Bacteria</taxon>
        <taxon>Pseudomonadati</taxon>
        <taxon>Acidobacteriota</taxon>
        <taxon>Terriglobia</taxon>
        <taxon>Terriglobales</taxon>
        <taxon>Acidobacteriaceae</taxon>
        <taxon>Terriglobus</taxon>
    </lineage>
</organism>
<dbReference type="GO" id="GO:0016787">
    <property type="term" value="F:hydrolase activity"/>
    <property type="evidence" value="ECO:0007669"/>
    <property type="project" value="UniProtKB-KW"/>
</dbReference>
<dbReference type="AlphaFoldDB" id="A0A1G7IZ36"/>